<name>A0A8D0AR02_SANLU</name>
<dbReference type="GO" id="GO:0140359">
    <property type="term" value="F:ABC-type transporter activity"/>
    <property type="evidence" value="ECO:0007669"/>
    <property type="project" value="InterPro"/>
</dbReference>
<dbReference type="PANTHER" id="PTHR19229:SF234">
    <property type="entry name" value="ATP-BINDING CASSETTE SUB-FAMILY A MEMBER 1-LIKE"/>
    <property type="match status" value="1"/>
</dbReference>
<dbReference type="InterPro" id="IPR026082">
    <property type="entry name" value="ABCA"/>
</dbReference>
<feature type="transmembrane region" description="Helical" evidence="14">
    <location>
        <begin position="1137"/>
        <end position="1158"/>
    </location>
</feature>
<evidence type="ECO:0000256" key="7">
    <source>
        <dbReference type="ARBA" id="ARBA00022967"/>
    </source>
</evidence>
<evidence type="ECO:0000256" key="5">
    <source>
        <dbReference type="ARBA" id="ARBA00022741"/>
    </source>
</evidence>
<dbReference type="InterPro" id="IPR003439">
    <property type="entry name" value="ABC_transporter-like_ATP-bd"/>
</dbReference>
<evidence type="ECO:0000256" key="6">
    <source>
        <dbReference type="ARBA" id="ARBA00022840"/>
    </source>
</evidence>
<dbReference type="Pfam" id="PF12698">
    <property type="entry name" value="ABC2_membrane_3"/>
    <property type="match status" value="2"/>
</dbReference>
<feature type="transmembrane region" description="Helical" evidence="14">
    <location>
        <begin position="471"/>
        <end position="493"/>
    </location>
</feature>
<evidence type="ECO:0000256" key="4">
    <source>
        <dbReference type="ARBA" id="ARBA00022692"/>
    </source>
</evidence>
<evidence type="ECO:0000256" key="10">
    <source>
        <dbReference type="ARBA" id="ARBA00023157"/>
    </source>
</evidence>
<evidence type="ECO:0000256" key="2">
    <source>
        <dbReference type="ARBA" id="ARBA00012189"/>
    </source>
</evidence>
<feature type="transmembrane region" description="Helical" evidence="14">
    <location>
        <begin position="1471"/>
        <end position="1497"/>
    </location>
</feature>
<evidence type="ECO:0000259" key="15">
    <source>
        <dbReference type="PROSITE" id="PS50893"/>
    </source>
</evidence>
<comment type="subcellular location">
    <subcellularLocation>
        <location evidence="1">Membrane</location>
        <topology evidence="1">Multi-pass membrane protein</topology>
    </subcellularLocation>
</comment>
<dbReference type="GeneTree" id="ENSGT00940000154658"/>
<keyword evidence="11" id="KW-0325">Glycoprotein</keyword>
<dbReference type="Pfam" id="PF23321">
    <property type="entry name" value="R1_ABCA1"/>
    <property type="match status" value="1"/>
</dbReference>
<protein>
    <recommendedName>
        <fullName evidence="2">P-type phospholipid transporter</fullName>
        <ecNumber evidence="2">7.6.2.1</ecNumber>
    </recommendedName>
</protein>
<feature type="compositionally biased region" description="Basic and acidic residues" evidence="13">
    <location>
        <begin position="936"/>
        <end position="951"/>
    </location>
</feature>
<keyword evidence="10" id="KW-1015">Disulfide bond</keyword>
<keyword evidence="9 14" id="KW-0472">Membrane</keyword>
<feature type="transmembrane region" description="Helical" evidence="14">
    <location>
        <begin position="428"/>
        <end position="450"/>
    </location>
</feature>
<feature type="transmembrane region" description="Helical" evidence="14">
    <location>
        <begin position="1540"/>
        <end position="1562"/>
    </location>
</feature>
<feature type="transmembrane region" description="Helical" evidence="14">
    <location>
        <begin position="608"/>
        <end position="631"/>
    </location>
</feature>
<dbReference type="FunFam" id="3.40.50.300:FF:000232">
    <property type="entry name" value="ATP-binding cassette, sub-family A (ABC1), member 1"/>
    <property type="match status" value="1"/>
</dbReference>
<dbReference type="SMART" id="SM00382">
    <property type="entry name" value="AAA"/>
    <property type="match status" value="2"/>
</dbReference>
<dbReference type="InterPro" id="IPR027417">
    <property type="entry name" value="P-loop_NTPase"/>
</dbReference>
<keyword evidence="6" id="KW-0067">ATP-binding</keyword>
<dbReference type="GO" id="GO:0005524">
    <property type="term" value="F:ATP binding"/>
    <property type="evidence" value="ECO:0007669"/>
    <property type="project" value="UniProtKB-KW"/>
</dbReference>
<evidence type="ECO:0000256" key="12">
    <source>
        <dbReference type="ARBA" id="ARBA00034036"/>
    </source>
</evidence>
<dbReference type="EC" id="7.6.2.1" evidence="2"/>
<keyword evidence="3" id="KW-0597">Phosphoprotein</keyword>
<dbReference type="FunFam" id="3.40.50.300:FF:000264">
    <property type="entry name" value="ATP-binding cassette, sub-family A (ABC1), member 1"/>
    <property type="match status" value="1"/>
</dbReference>
<dbReference type="Pfam" id="PF00005">
    <property type="entry name" value="ABC_tran"/>
    <property type="match status" value="2"/>
</dbReference>
<feature type="transmembrane region" description="Helical" evidence="14">
    <location>
        <begin position="563"/>
        <end position="580"/>
    </location>
</feature>
<feature type="transmembrane region" description="Helical" evidence="14">
    <location>
        <begin position="505"/>
        <end position="527"/>
    </location>
</feature>
<gene>
    <name evidence="16" type="primary">LOC116039899</name>
</gene>
<feature type="domain" description="ABC transporter" evidence="15">
    <location>
        <begin position="689"/>
        <end position="920"/>
    </location>
</feature>
<dbReference type="GO" id="GO:0016020">
    <property type="term" value="C:membrane"/>
    <property type="evidence" value="ECO:0007669"/>
    <property type="project" value="UniProtKB-SubCell"/>
</dbReference>
<dbReference type="Ensembl" id="ENSSLUT00000060805.1">
    <property type="protein sequence ID" value="ENSSLUP00000059117.1"/>
    <property type="gene ID" value="ENSSLUG00000025298.1"/>
</dbReference>
<evidence type="ECO:0000256" key="11">
    <source>
        <dbReference type="ARBA" id="ARBA00023180"/>
    </source>
</evidence>
<feature type="transmembrane region" description="Helical" evidence="14">
    <location>
        <begin position="1509"/>
        <end position="1528"/>
    </location>
</feature>
<dbReference type="GO" id="GO:0140326">
    <property type="term" value="F:ATPase-coupled intramembrane lipid transporter activity"/>
    <property type="evidence" value="ECO:0007669"/>
    <property type="project" value="UniProtKB-EC"/>
</dbReference>
<feature type="transmembrane region" description="Helical" evidence="14">
    <location>
        <begin position="1429"/>
        <end position="1451"/>
    </location>
</feature>
<keyword evidence="8 14" id="KW-1133">Transmembrane helix</keyword>
<evidence type="ECO:0000256" key="9">
    <source>
        <dbReference type="ARBA" id="ARBA00023136"/>
    </source>
</evidence>
<accession>A0A8D0AR02</accession>
<evidence type="ECO:0000256" key="1">
    <source>
        <dbReference type="ARBA" id="ARBA00004141"/>
    </source>
</evidence>
<feature type="transmembrane region" description="Helical" evidence="14">
    <location>
        <begin position="1627"/>
        <end position="1646"/>
    </location>
</feature>
<dbReference type="InterPro" id="IPR003593">
    <property type="entry name" value="AAA+_ATPase"/>
</dbReference>
<dbReference type="GO" id="GO:0005548">
    <property type="term" value="F:phospholipid transporter activity"/>
    <property type="evidence" value="ECO:0007669"/>
    <property type="project" value="UniProtKB-ARBA"/>
</dbReference>
<dbReference type="PANTHER" id="PTHR19229">
    <property type="entry name" value="ATP-BINDING CASSETTE TRANSPORTER SUBFAMILY A ABCA"/>
    <property type="match status" value="1"/>
</dbReference>
<keyword evidence="17" id="KW-1185">Reference proteome</keyword>
<dbReference type="Gene3D" id="3.40.50.300">
    <property type="entry name" value="P-loop containing nucleotide triphosphate hydrolases"/>
    <property type="match status" value="2"/>
</dbReference>
<evidence type="ECO:0000256" key="3">
    <source>
        <dbReference type="ARBA" id="ARBA00022553"/>
    </source>
</evidence>
<keyword evidence="7" id="KW-1278">Translocase</keyword>
<sequence>MGLLTQFTLLLWKNFILRKRQKVRLVVEVIWPLFLFFILVWVRSTNEPLYKGQCHYPNKAMPSAGVLPWLQGMICNIDNPCLNYSTPGETPGQVNNFNNSMYVQGCALLCLLRPRCGVDSSHMIGLELQNSMILKAASSLDFQKDMIGSINMLLCEKQPNISLRLLRQMDNKKSVFITGNSSGKYAFCQTLVDTLEGTPGLRYIWSTFKPLLQGKVLYTPDTPAVRLMVKEANSTFNALAMLKELADSWDELGPRVWNFLQNNRPPGMPPYDWRDAYNSTTGILKLLSNFLGCLDLNKFEAAPTESHLVGRALELLKNGTYWAGVVFENLQPNSSQPPPYVKYKIRMDIDEVERTNKVKDRLWSPGARDNSFNDLRYIWGGFAYLQDMMDHGIIQVQTSKTQPLGVFAQQMPYPCFVNDAFIQSIGSILPMFLVLAFMYTVCMTIKSLVLEKELRLKEVLRVVGIQNGALWSARFTENIVLLAVPCVLISVMVKYGKVLQYSDPSVIFVFLLVFCLATISQCFLISVFFSKANLAAACGGLIYFVLYLPHILCYAWSDVMGFQAKVVVSLLSCVAFGYGCDNFAKYEQQGIGIQWYNIKKSPEDGERYSFIVSIIIMLFDAAFYWVLTWYIENVFPGQYGIPKPWYFPFTASYWCGTASVTGVDHGLLKDSPVHNEYLEKPPPGIKAGVSIRNLVKIYKTGKKLAVDGLSMDFYENQITSFLGHNGAGKTTTMSILTGLFPPTSGTALINGYDIHTDMDSIRKYLGMCPQHNVLFNELTVEEHIYFYARLKGCSHDEVKHEMDQMIKDVGLPHKRKDLAKNLSGGMQRKLSVAIAFVGGSKIVILDEPTAGVDPYARRGIWELLLKYKQGRTIILSTHHMDEADILGDRIAIISHGKMRCCGSSLFLKKCFGSGYYLTLVRDEAEKMTAQRNGIKHSQDKEEKECPSRDSSPDDGIGSQSWGNSDLSADLTAVGEIVRRHVPEAVFLESIGQEITYILPYGGARDGTFALLFQELDLAMADLGLTSYGISDTTLEEAKTTYLICIPKATKEVLVRDCKRGSRTSKRNSIASVHMKTEQVSRMRGKSLCIYFSYNLQRIASVSGKGSTVITGWELIRRQFLALFIKRFHHARRSRKGLIAQVVLPAAFVCLSLIFSLIVPPFTEYPSLELQPWMYSLPQTTFYSKDVPDNVEVSKVVETLVNKPGFGTRCMNGDPIPKLPCSASGSEWFTPSVDQSVADIFLNGNWNMSNPSPSCQCSTPKRTIMLPDCPPGAGGLPPPQRIQNTTDTLLDLTGRNMTDFLVKTFGSTGKTRYGGISVGAVNSQVRLTEAAIEASFRDLKNLFSSFQIFQNAETLLKKLGTRDNVKVWFYNQAWHGMVSFLSVANNAILRGNLPAGQDPRQYGISVSNHPLNLTKEQLTSIAMATTSTDLVVSICVIFAMSFIPASFVLFLIQERVNKAKHLQFVSGVNPAVYWLANFAWDMCNYIIPCLIVIAIFLCFQQKAYVSPPNLPALILLLILYGWSITPMMYPASFIFSVPSTAYVVLTCINLFIGINGSIATFVMELINDDNVTRINNIVKQVLLIFPHFCLGRGLIDMAKNQATATLFSSFGEDRFKDPLSWDMVGKNLCAMSIQGAVMFAITILIQYKFFCKPRLISGKPLSAEEEDIDVARERGRVYEGKAQNDLLRIYDLTKVYSRKSTPAVDRLCVGVPAAECFGLLGINGAGKTTTFKMLTGDIPVSGGEAFLNGYSIRTEMRDVHQNLGYCPQFDAINELLTGREHLEFYARLRGVPENEITMVAEWGIQKLGLVKYSNKSAGTYSGGNKRKLSTAMALIGCPPVIFLDEPTTGMDPKARRFLWDCILSVIKEGRSVILTSHSMEECEALCTRMAIMVNGRFKCLGSIQHLKSRFGDGYTVIVRVGGSPPALKPVEDFVQQSFPGSILKEKHHNTLQYQLPYIQGALANIFSQFTSHQQRLGVEDYAVSQTTLDQVFVNFARHQHGEEDSKAYYNAVDTSDELPLQSVKTSQEPSNAWYWSTMACNCLCCLFP</sequence>
<dbReference type="InterPro" id="IPR017871">
    <property type="entry name" value="ABC_transporter-like_CS"/>
</dbReference>
<feature type="transmembrane region" description="Helical" evidence="14">
    <location>
        <begin position="534"/>
        <end position="557"/>
    </location>
</feature>
<feature type="transmembrane region" description="Helical" evidence="14">
    <location>
        <begin position="23"/>
        <end position="42"/>
    </location>
</feature>
<reference evidence="16" key="2">
    <citation type="submission" date="2025-09" db="UniProtKB">
        <authorList>
            <consortium name="Ensembl"/>
        </authorList>
    </citation>
    <scope>IDENTIFICATION</scope>
</reference>
<evidence type="ECO:0000256" key="13">
    <source>
        <dbReference type="SAM" id="MobiDB-lite"/>
    </source>
</evidence>
<keyword evidence="4 14" id="KW-0812">Transmembrane</keyword>
<dbReference type="Proteomes" id="UP000694568">
    <property type="component" value="Unplaced"/>
</dbReference>
<dbReference type="SUPFAM" id="SSF52540">
    <property type="entry name" value="P-loop containing nucleoside triphosphate hydrolases"/>
    <property type="match status" value="2"/>
</dbReference>
<dbReference type="GO" id="GO:0016887">
    <property type="term" value="F:ATP hydrolysis activity"/>
    <property type="evidence" value="ECO:0007669"/>
    <property type="project" value="InterPro"/>
</dbReference>
<feature type="domain" description="ABC transporter" evidence="15">
    <location>
        <begin position="1686"/>
        <end position="1918"/>
    </location>
</feature>
<dbReference type="PROSITE" id="PS00211">
    <property type="entry name" value="ABC_TRANSPORTER_1"/>
    <property type="match status" value="1"/>
</dbReference>
<evidence type="ECO:0000256" key="8">
    <source>
        <dbReference type="ARBA" id="ARBA00022989"/>
    </source>
</evidence>
<dbReference type="InterPro" id="IPR013525">
    <property type="entry name" value="ABC2_TM"/>
</dbReference>
<comment type="catalytic activity">
    <reaction evidence="12">
        <text>ATP + H2O + phospholipidSide 1 = ADP + phosphate + phospholipidSide 2.</text>
        <dbReference type="EC" id="7.6.2.1"/>
    </reaction>
</comment>
<reference evidence="16" key="1">
    <citation type="submission" date="2025-08" db="UniProtKB">
        <authorList>
            <consortium name="Ensembl"/>
        </authorList>
    </citation>
    <scope>IDENTIFICATION</scope>
</reference>
<dbReference type="InterPro" id="IPR056264">
    <property type="entry name" value="R2_ABCA1-4-like"/>
</dbReference>
<keyword evidence="5" id="KW-0547">Nucleotide-binding</keyword>
<organism evidence="16 17">
    <name type="scientific">Sander lucioperca</name>
    <name type="common">Pike-perch</name>
    <name type="synonym">Perca lucioperca</name>
    <dbReference type="NCBI Taxonomy" id="283035"/>
    <lineage>
        <taxon>Eukaryota</taxon>
        <taxon>Metazoa</taxon>
        <taxon>Chordata</taxon>
        <taxon>Craniata</taxon>
        <taxon>Vertebrata</taxon>
        <taxon>Euteleostomi</taxon>
        <taxon>Actinopterygii</taxon>
        <taxon>Neopterygii</taxon>
        <taxon>Teleostei</taxon>
        <taxon>Neoteleostei</taxon>
        <taxon>Acanthomorphata</taxon>
        <taxon>Eupercaria</taxon>
        <taxon>Perciformes</taxon>
        <taxon>Percoidei</taxon>
        <taxon>Percidae</taxon>
        <taxon>Luciopercinae</taxon>
        <taxon>Sander</taxon>
    </lineage>
</organism>
<feature type="region of interest" description="Disordered" evidence="13">
    <location>
        <begin position="929"/>
        <end position="963"/>
    </location>
</feature>
<proteinExistence type="predicted"/>
<evidence type="ECO:0000313" key="16">
    <source>
        <dbReference type="Ensembl" id="ENSSLUP00000059117.1"/>
    </source>
</evidence>
<dbReference type="CDD" id="cd03263">
    <property type="entry name" value="ABC_subfamily_A"/>
    <property type="match status" value="2"/>
</dbReference>
<evidence type="ECO:0000313" key="17">
    <source>
        <dbReference type="Proteomes" id="UP000694568"/>
    </source>
</evidence>
<evidence type="ECO:0000256" key="14">
    <source>
        <dbReference type="SAM" id="Phobius"/>
    </source>
</evidence>
<dbReference type="PROSITE" id="PS50893">
    <property type="entry name" value="ABC_TRANSPORTER_2"/>
    <property type="match status" value="2"/>
</dbReference>